<dbReference type="RefSeq" id="WP_377785402.1">
    <property type="nucleotide sequence ID" value="NZ_JBHSLI010000001.1"/>
</dbReference>
<comment type="caution">
    <text evidence="1">The sequence shown here is derived from an EMBL/GenBank/DDBJ whole genome shotgun (WGS) entry which is preliminary data.</text>
</comment>
<keyword evidence="2" id="KW-1185">Reference proteome</keyword>
<protein>
    <submittedName>
        <fullName evidence="1">Phage GP46 family protein</fullName>
    </submittedName>
</protein>
<accession>A0ABW0EYR8</accession>
<name>A0ABW0EYR8_9HYPH</name>
<evidence type="ECO:0000313" key="2">
    <source>
        <dbReference type="Proteomes" id="UP001595976"/>
    </source>
</evidence>
<dbReference type="EMBL" id="JBHSLI010000001">
    <property type="protein sequence ID" value="MFC5292403.1"/>
    <property type="molecule type" value="Genomic_DNA"/>
</dbReference>
<proteinExistence type="predicted"/>
<reference evidence="2" key="1">
    <citation type="journal article" date="2019" name="Int. J. Syst. Evol. Microbiol.">
        <title>The Global Catalogue of Microorganisms (GCM) 10K type strain sequencing project: providing services to taxonomists for standard genome sequencing and annotation.</title>
        <authorList>
            <consortium name="The Broad Institute Genomics Platform"/>
            <consortium name="The Broad Institute Genome Sequencing Center for Infectious Disease"/>
            <person name="Wu L."/>
            <person name="Ma J."/>
        </authorList>
    </citation>
    <scope>NUCLEOTIDE SEQUENCE [LARGE SCALE GENOMIC DNA]</scope>
    <source>
        <strain evidence="2">CGMCC 1.15643</strain>
    </source>
</reference>
<sequence length="79" mass="9054">MLWLLERAPLTSEIVSRWAPTFAQEALAPLLQQRAATRLEVETVGNELQSRLEITVRLYGRDGARIFDERFAAVWQQIG</sequence>
<evidence type="ECO:0000313" key="1">
    <source>
        <dbReference type="EMBL" id="MFC5292403.1"/>
    </source>
</evidence>
<dbReference type="InterPro" id="IPR010877">
    <property type="entry name" value="Phage_Mu_Gp46"/>
</dbReference>
<organism evidence="1 2">
    <name type="scientific">Bosea minatitlanensis</name>
    <dbReference type="NCBI Taxonomy" id="128782"/>
    <lineage>
        <taxon>Bacteria</taxon>
        <taxon>Pseudomonadati</taxon>
        <taxon>Pseudomonadota</taxon>
        <taxon>Alphaproteobacteria</taxon>
        <taxon>Hyphomicrobiales</taxon>
        <taxon>Boseaceae</taxon>
        <taxon>Bosea</taxon>
    </lineage>
</organism>
<dbReference type="Proteomes" id="UP001595976">
    <property type="component" value="Unassembled WGS sequence"/>
</dbReference>
<gene>
    <name evidence="1" type="ORF">ACFPK2_05290</name>
</gene>
<dbReference type="Pfam" id="PF07409">
    <property type="entry name" value="GP46"/>
    <property type="match status" value="1"/>
</dbReference>